<evidence type="ECO:0000256" key="5">
    <source>
        <dbReference type="ARBA" id="ARBA00022842"/>
    </source>
</evidence>
<evidence type="ECO:0000256" key="1">
    <source>
        <dbReference type="ARBA" id="ARBA00001946"/>
    </source>
</evidence>
<dbReference type="PANTHER" id="PTHR43281">
    <property type="entry name" value="FARNESYL DIPHOSPHATE SYNTHASE"/>
    <property type="match status" value="1"/>
</dbReference>
<dbReference type="InterPro" id="IPR000092">
    <property type="entry name" value="Polyprenyl_synt"/>
</dbReference>
<dbReference type="EMBL" id="JACSNR010000007">
    <property type="protein sequence ID" value="MBM6923555.1"/>
    <property type="molecule type" value="Genomic_DNA"/>
</dbReference>
<dbReference type="CDD" id="cd00685">
    <property type="entry name" value="Trans_IPPS_HT"/>
    <property type="match status" value="1"/>
</dbReference>
<dbReference type="SFLD" id="SFLDS00005">
    <property type="entry name" value="Isoprenoid_Synthase_Type_I"/>
    <property type="match status" value="1"/>
</dbReference>
<evidence type="ECO:0000313" key="8">
    <source>
        <dbReference type="EMBL" id="MBM6923555.1"/>
    </source>
</evidence>
<reference evidence="8 9" key="1">
    <citation type="journal article" date="2021" name="Sci. Rep.">
        <title>The distribution of antibiotic resistance genes in chicken gut microbiota commensals.</title>
        <authorList>
            <person name="Juricova H."/>
            <person name="Matiasovicova J."/>
            <person name="Kubasova T."/>
            <person name="Cejkova D."/>
            <person name="Rychlik I."/>
        </authorList>
    </citation>
    <scope>NUCLEOTIDE SEQUENCE [LARGE SCALE GENOMIC DNA]</scope>
    <source>
        <strain evidence="8 9">An564</strain>
    </source>
</reference>
<dbReference type="SFLD" id="SFLDG01017">
    <property type="entry name" value="Polyprenyl_Transferase_Like"/>
    <property type="match status" value="1"/>
</dbReference>
<dbReference type="NCBIfam" id="NF045485">
    <property type="entry name" value="FPPsyn"/>
    <property type="match status" value="1"/>
</dbReference>
<comment type="caution">
    <text evidence="8">The sequence shown here is derived from an EMBL/GenBank/DDBJ whole genome shotgun (WGS) entry which is preliminary data.</text>
</comment>
<sequence>MNNSLQTMYIEMVEKALDRYVSTQRCNNDHVLEAMRYSVLGGGKRIRALLVLNFNRILGGAANDAMEFAAAIEMMHAYSLIHDDLPCMDDDDLRRGKPSCHVAFGEAVALLAGDALQTLAFETLARNTSLEPAQVLQAVRELAAAAGSRGMVGGQTVDIEGTAQTVEQLTGMCMMKTGALIKCAVRLGCLSVGADEASMAQADIYADAIGLAFQIRDDILDVIGSTEELGKPVGSDAEQQKATFATVLGTERAQSLAEKLTRTALDALKQLNVAEDDPLYEMTVELCSRKK</sequence>
<accession>A0ABS2GPZ7</accession>
<dbReference type="PROSITE" id="PS00723">
    <property type="entry name" value="POLYPRENYL_SYNTHASE_1"/>
    <property type="match status" value="1"/>
</dbReference>
<dbReference type="SUPFAM" id="SSF48576">
    <property type="entry name" value="Terpenoid synthases"/>
    <property type="match status" value="1"/>
</dbReference>
<evidence type="ECO:0000256" key="2">
    <source>
        <dbReference type="ARBA" id="ARBA00006706"/>
    </source>
</evidence>
<keyword evidence="9" id="KW-1185">Reference proteome</keyword>
<comment type="cofactor">
    <cofactor evidence="1">
        <name>Mg(2+)</name>
        <dbReference type="ChEBI" id="CHEBI:18420"/>
    </cofactor>
</comment>
<evidence type="ECO:0000256" key="4">
    <source>
        <dbReference type="ARBA" id="ARBA00022723"/>
    </source>
</evidence>
<evidence type="ECO:0000313" key="9">
    <source>
        <dbReference type="Proteomes" id="UP000724149"/>
    </source>
</evidence>
<dbReference type="PANTHER" id="PTHR43281:SF1">
    <property type="entry name" value="FARNESYL DIPHOSPHATE SYNTHASE"/>
    <property type="match status" value="1"/>
</dbReference>
<proteinExistence type="inferred from homology"/>
<dbReference type="InterPro" id="IPR008949">
    <property type="entry name" value="Isoprenoid_synthase_dom_sf"/>
</dbReference>
<dbReference type="InterPro" id="IPR053378">
    <property type="entry name" value="Prenyl_diphosphate_synthase"/>
</dbReference>
<dbReference type="Pfam" id="PF00348">
    <property type="entry name" value="polyprenyl_synt"/>
    <property type="match status" value="1"/>
</dbReference>
<protein>
    <submittedName>
        <fullName evidence="8">Polyprenyl synthetase family protein</fullName>
    </submittedName>
</protein>
<dbReference type="InterPro" id="IPR033749">
    <property type="entry name" value="Polyprenyl_synt_CS"/>
</dbReference>
<keyword evidence="6" id="KW-0414">Isoprene biosynthesis</keyword>
<keyword evidence="3 7" id="KW-0808">Transferase</keyword>
<keyword evidence="4" id="KW-0479">Metal-binding</keyword>
<evidence type="ECO:0000256" key="3">
    <source>
        <dbReference type="ARBA" id="ARBA00022679"/>
    </source>
</evidence>
<dbReference type="RefSeq" id="WP_204721035.1">
    <property type="nucleotide sequence ID" value="NZ_JACSNR010000007.1"/>
</dbReference>
<keyword evidence="5" id="KW-0460">Magnesium</keyword>
<evidence type="ECO:0000256" key="6">
    <source>
        <dbReference type="ARBA" id="ARBA00023229"/>
    </source>
</evidence>
<dbReference type="PROSITE" id="PS00444">
    <property type="entry name" value="POLYPRENYL_SYNTHASE_2"/>
    <property type="match status" value="1"/>
</dbReference>
<dbReference type="Proteomes" id="UP000724149">
    <property type="component" value="Unassembled WGS sequence"/>
</dbReference>
<gene>
    <name evidence="8" type="ORF">H9X81_07620</name>
</gene>
<comment type="similarity">
    <text evidence="2 7">Belongs to the FPP/GGPP synthase family.</text>
</comment>
<organism evidence="8 9">
    <name type="scientific">Hydrogenoanaerobacterium saccharovorans</name>
    <dbReference type="NCBI Taxonomy" id="474960"/>
    <lineage>
        <taxon>Bacteria</taxon>
        <taxon>Bacillati</taxon>
        <taxon>Bacillota</taxon>
        <taxon>Clostridia</taxon>
        <taxon>Eubacteriales</taxon>
        <taxon>Oscillospiraceae</taxon>
        <taxon>Hydrogenoanaerobacterium</taxon>
    </lineage>
</organism>
<name>A0ABS2GPZ7_9FIRM</name>
<evidence type="ECO:0000256" key="7">
    <source>
        <dbReference type="RuleBase" id="RU004466"/>
    </source>
</evidence>
<dbReference type="Gene3D" id="1.10.600.10">
    <property type="entry name" value="Farnesyl Diphosphate Synthase"/>
    <property type="match status" value="1"/>
</dbReference>